<proteinExistence type="predicted"/>
<dbReference type="InterPro" id="IPR003439">
    <property type="entry name" value="ABC_transporter-like_ATP-bd"/>
</dbReference>
<accession>A0AAU7VRM1</accession>
<dbReference type="PANTHER" id="PTHR42939:SF3">
    <property type="entry name" value="ABC TRANSPORTER ATP-BINDING COMPONENT"/>
    <property type="match status" value="1"/>
</dbReference>
<dbReference type="EMBL" id="CP158367">
    <property type="protein sequence ID" value="XBX76432.1"/>
    <property type="molecule type" value="Genomic_DNA"/>
</dbReference>
<dbReference type="PANTHER" id="PTHR42939">
    <property type="entry name" value="ABC TRANSPORTER ATP-BINDING PROTEIN ALBC-RELATED"/>
    <property type="match status" value="1"/>
</dbReference>
<feature type="domain" description="ABC transporter" evidence="4">
    <location>
        <begin position="1"/>
        <end position="113"/>
    </location>
</feature>
<gene>
    <name evidence="5" type="ORF">PRVXT_002664</name>
</gene>
<dbReference type="AlphaFoldDB" id="A0AAU7VRM1"/>
<keyword evidence="2" id="KW-0547">Nucleotide-binding</keyword>
<dbReference type="InterPro" id="IPR027417">
    <property type="entry name" value="P-loop_NTPase"/>
</dbReference>
<evidence type="ECO:0000256" key="1">
    <source>
        <dbReference type="ARBA" id="ARBA00022448"/>
    </source>
</evidence>
<evidence type="ECO:0000256" key="2">
    <source>
        <dbReference type="ARBA" id="ARBA00022741"/>
    </source>
</evidence>
<dbReference type="GO" id="GO:0016887">
    <property type="term" value="F:ATP hydrolysis activity"/>
    <property type="evidence" value="ECO:0007669"/>
    <property type="project" value="InterPro"/>
</dbReference>
<dbReference type="SUPFAM" id="SSF52540">
    <property type="entry name" value="P-loop containing nucleoside triphosphate hydrolases"/>
    <property type="match status" value="1"/>
</dbReference>
<evidence type="ECO:0000256" key="3">
    <source>
        <dbReference type="ARBA" id="ARBA00022840"/>
    </source>
</evidence>
<evidence type="ECO:0000259" key="4">
    <source>
        <dbReference type="Pfam" id="PF00005"/>
    </source>
</evidence>
<dbReference type="Gene3D" id="3.40.50.300">
    <property type="entry name" value="P-loop containing nucleotide triphosphate hydrolases"/>
    <property type="match status" value="1"/>
</dbReference>
<dbReference type="PROSITE" id="PS00211">
    <property type="entry name" value="ABC_TRANSPORTER_1"/>
    <property type="match status" value="1"/>
</dbReference>
<name>A0AAU7VRM1_9FIRM</name>
<dbReference type="InterPro" id="IPR051782">
    <property type="entry name" value="ABC_Transporter_VariousFunc"/>
</dbReference>
<dbReference type="Pfam" id="PF00005">
    <property type="entry name" value="ABC_tran"/>
    <property type="match status" value="1"/>
</dbReference>
<keyword evidence="3 5" id="KW-0067">ATP-binding</keyword>
<dbReference type="GO" id="GO:0005524">
    <property type="term" value="F:ATP binding"/>
    <property type="evidence" value="ECO:0007669"/>
    <property type="project" value="UniProtKB-KW"/>
</dbReference>
<reference evidence="5" key="2">
    <citation type="submission" date="2024-06" db="EMBL/GenBank/DDBJ databases">
        <authorList>
            <person name="Petrova K.O."/>
            <person name="Toshchakov S.V."/>
            <person name="Boltjanskaja Y.V."/>
            <person name="Kevbrin V."/>
        </authorList>
    </citation>
    <scope>NUCLEOTIDE SEQUENCE</scope>
    <source>
        <strain evidence="5">Z-910T</strain>
    </source>
</reference>
<evidence type="ECO:0000313" key="5">
    <source>
        <dbReference type="EMBL" id="XBX76432.1"/>
    </source>
</evidence>
<sequence>MKLIMEQLKRDRGEILVCGRKFCEDEVAYKNSIGYVADTCYFPDSFTIREVVNTLESFYKEFDKEKFYGYLKKWSLPKNKTIKSFSKGMKVKLMFASVLSRKSELLILDEPTSGLDPVVRSEILEELQEYIACGRKSVLVSTHIMTDLEKVADYICFIHQGEIKINDLKDNVMTNYKMVKGGLDELTTTLKESLIGYKATQIGFEGLISTVESEKIKDSLFLEHPTLEEILIYHIKTGGEI</sequence>
<reference evidence="5" key="1">
    <citation type="journal article" date="2013" name="Extremophiles">
        <title>Proteinivorax tanatarense gen. nov., sp. nov., an anaerobic, haloalkaliphilic, proteolytic bacterium isolated from a decaying algal bloom, and proposal of Proteinivoraceae fam. nov.</title>
        <authorList>
            <person name="Kevbrin V."/>
            <person name="Boltyanskaya Y."/>
            <person name="Zhilina T."/>
            <person name="Kolganova T."/>
            <person name="Lavrentjeva E."/>
            <person name="Kuznetsov B."/>
        </authorList>
    </citation>
    <scope>NUCLEOTIDE SEQUENCE</scope>
    <source>
        <strain evidence="5">Z-910T</strain>
    </source>
</reference>
<dbReference type="InterPro" id="IPR017871">
    <property type="entry name" value="ABC_transporter-like_CS"/>
</dbReference>
<organism evidence="5">
    <name type="scientific">Proteinivorax tanatarense</name>
    <dbReference type="NCBI Taxonomy" id="1260629"/>
    <lineage>
        <taxon>Bacteria</taxon>
        <taxon>Bacillati</taxon>
        <taxon>Bacillota</taxon>
        <taxon>Clostridia</taxon>
        <taxon>Eubacteriales</taxon>
        <taxon>Proteinivoracaceae</taxon>
        <taxon>Proteinivorax</taxon>
    </lineage>
</organism>
<protein>
    <submittedName>
        <fullName evidence="5">ABC transporter ATP-binding protein</fullName>
    </submittedName>
</protein>
<keyword evidence="1" id="KW-0813">Transport</keyword>
<dbReference type="RefSeq" id="WP_350345171.1">
    <property type="nucleotide sequence ID" value="NZ_CP158367.1"/>
</dbReference>